<evidence type="ECO:0000256" key="1">
    <source>
        <dbReference type="ARBA" id="ARBA00022659"/>
    </source>
</evidence>
<dbReference type="InterPro" id="IPR051503">
    <property type="entry name" value="ComplSys_Reg/VirEntry_Med"/>
</dbReference>
<keyword evidence="2 5" id="KW-0732">Signal</keyword>
<feature type="signal peptide" evidence="5">
    <location>
        <begin position="1"/>
        <end position="18"/>
    </location>
</feature>
<evidence type="ECO:0000256" key="4">
    <source>
        <dbReference type="PROSITE-ProRule" id="PRU00302"/>
    </source>
</evidence>
<accession>A0A8C5Y7Z9</accession>
<evidence type="ECO:0000313" key="7">
    <source>
        <dbReference type="Ensembl" id="ENSMICP00000047132.1"/>
    </source>
</evidence>
<dbReference type="Proteomes" id="UP000694394">
    <property type="component" value="Chromosome 27"/>
</dbReference>
<dbReference type="GO" id="GO:0005615">
    <property type="term" value="C:extracellular space"/>
    <property type="evidence" value="ECO:0007669"/>
    <property type="project" value="TreeGrafter"/>
</dbReference>
<feature type="chain" id="PRO_5034424298" description="Sushi domain-containing protein" evidence="5">
    <location>
        <begin position="19"/>
        <end position="143"/>
    </location>
</feature>
<proteinExistence type="predicted"/>
<dbReference type="InterPro" id="IPR000436">
    <property type="entry name" value="Sushi_SCR_CCP_dom"/>
</dbReference>
<dbReference type="SUPFAM" id="SSF57535">
    <property type="entry name" value="Complement control module/SCR domain"/>
    <property type="match status" value="2"/>
</dbReference>
<dbReference type="GeneTree" id="ENSGT00940000163274"/>
<evidence type="ECO:0000256" key="2">
    <source>
        <dbReference type="ARBA" id="ARBA00022729"/>
    </source>
</evidence>
<keyword evidence="1 4" id="KW-0768">Sushi</keyword>
<dbReference type="EMBL" id="ABDC03029770">
    <property type="status" value="NOT_ANNOTATED_CDS"/>
    <property type="molecule type" value="Genomic_DNA"/>
</dbReference>
<dbReference type="AlphaFoldDB" id="A0A8C5Y7Z9"/>
<dbReference type="PROSITE" id="PS50923">
    <property type="entry name" value="SUSHI"/>
    <property type="match status" value="1"/>
</dbReference>
<dbReference type="EMBL" id="ABDC03029771">
    <property type="status" value="NOT_ANNOTATED_CDS"/>
    <property type="molecule type" value="Genomic_DNA"/>
</dbReference>
<feature type="domain" description="Sushi" evidence="6">
    <location>
        <begin position="85"/>
        <end position="142"/>
    </location>
</feature>
<organism evidence="7 8">
    <name type="scientific">Microcebus murinus</name>
    <name type="common">Gray mouse lemur</name>
    <name type="synonym">Lemur murinus</name>
    <dbReference type="NCBI Taxonomy" id="30608"/>
    <lineage>
        <taxon>Eukaryota</taxon>
        <taxon>Metazoa</taxon>
        <taxon>Chordata</taxon>
        <taxon>Craniata</taxon>
        <taxon>Vertebrata</taxon>
        <taxon>Euteleostomi</taxon>
        <taxon>Mammalia</taxon>
        <taxon>Eutheria</taxon>
        <taxon>Euarchontoglires</taxon>
        <taxon>Primates</taxon>
        <taxon>Strepsirrhini</taxon>
        <taxon>Lemuriformes</taxon>
        <taxon>Cheirogaleidae</taxon>
        <taxon>Microcebus</taxon>
    </lineage>
</organism>
<dbReference type="Gene3D" id="2.10.70.10">
    <property type="entry name" value="Complement Module, domain 1"/>
    <property type="match status" value="2"/>
</dbReference>
<keyword evidence="8" id="KW-1185">Reference proteome</keyword>
<dbReference type="GO" id="GO:0001851">
    <property type="term" value="F:complement component C3b binding"/>
    <property type="evidence" value="ECO:0007669"/>
    <property type="project" value="TreeGrafter"/>
</dbReference>
<dbReference type="EMBL" id="ABDC03029769">
    <property type="status" value="NOT_ANNOTATED_CDS"/>
    <property type="molecule type" value="Genomic_DNA"/>
</dbReference>
<evidence type="ECO:0000256" key="5">
    <source>
        <dbReference type="SAM" id="SignalP"/>
    </source>
</evidence>
<evidence type="ECO:0000256" key="3">
    <source>
        <dbReference type="ARBA" id="ARBA00023157"/>
    </source>
</evidence>
<dbReference type="SMART" id="SM00032">
    <property type="entry name" value="CCP"/>
    <property type="match status" value="2"/>
</dbReference>
<dbReference type="EMBL" id="ABDC03029772">
    <property type="status" value="NOT_ANNOTATED_CDS"/>
    <property type="molecule type" value="Genomic_DNA"/>
</dbReference>
<dbReference type="FunFam" id="2.10.70.10:FF:000054">
    <property type="entry name" value="Complement inhibitory factor H"/>
    <property type="match status" value="1"/>
</dbReference>
<comment type="caution">
    <text evidence="4">Lacks conserved residue(s) required for the propagation of feature annotation.</text>
</comment>
<dbReference type="GO" id="GO:0006956">
    <property type="term" value="P:complement activation"/>
    <property type="evidence" value="ECO:0007669"/>
    <property type="project" value="TreeGrafter"/>
</dbReference>
<reference evidence="7" key="2">
    <citation type="submission" date="2025-08" db="UniProtKB">
        <authorList>
            <consortium name="Ensembl"/>
        </authorList>
    </citation>
    <scope>IDENTIFICATION</scope>
</reference>
<dbReference type="Pfam" id="PF00084">
    <property type="entry name" value="Sushi"/>
    <property type="match status" value="2"/>
</dbReference>
<reference evidence="7" key="1">
    <citation type="submission" date="2016-12" db="EMBL/GenBank/DDBJ databases">
        <title>Mouse lemur reference genome and diversity panel.</title>
        <authorList>
            <person name="Harris R."/>
            <person name="Larsen P."/>
            <person name="Liu Y."/>
            <person name="Hughes D.S."/>
            <person name="Murali S."/>
            <person name="Raveendran M."/>
            <person name="Korchina V."/>
            <person name="Wang M."/>
            <person name="Jhangiani S."/>
            <person name="Bandaranaike D."/>
            <person name="Bellair M."/>
            <person name="Blankenburg K."/>
            <person name="Chao H."/>
            <person name="Dahdouli M."/>
            <person name="Dinh H."/>
            <person name="Doddapaneni H."/>
            <person name="English A."/>
            <person name="Firestine M."/>
            <person name="Gnanaolivu R."/>
            <person name="Gross S."/>
            <person name="Hernandez B."/>
            <person name="Javaid M."/>
            <person name="Jayaseelan J."/>
            <person name="Jones J."/>
            <person name="Khan Z."/>
            <person name="Kovar C."/>
            <person name="Kurapati P."/>
            <person name="Le B."/>
            <person name="Lee S."/>
            <person name="Li M."/>
            <person name="Mathew T."/>
            <person name="Narasimhan A."/>
            <person name="Ngo D."/>
            <person name="Nguyen L."/>
            <person name="Okwuonu G."/>
            <person name="Ongeri F."/>
            <person name="Osuji N."/>
            <person name="Pu L.-L."/>
            <person name="Puazo M."/>
            <person name="Quiroz J."/>
            <person name="Raj R."/>
            <person name="Rajbhandari K."/>
            <person name="Reid J.G."/>
            <person name="Santibanez J."/>
            <person name="Sexton D."/>
            <person name="Skinner E."/>
            <person name="Vee V."/>
            <person name="Weissenberger G."/>
            <person name="Wu Y."/>
            <person name="Xin Y."/>
            <person name="Han Y."/>
            <person name="Campbell C."/>
            <person name="Brown A."/>
            <person name="Sullivan B."/>
            <person name="Shelton J."/>
            <person name="Brown S."/>
            <person name="Dudchenko O."/>
            <person name="Machol I."/>
            <person name="Durand N."/>
            <person name="Shamim M."/>
            <person name="Lieberman A."/>
            <person name="Muzny D.M."/>
            <person name="Richards S."/>
            <person name="Yoder A."/>
            <person name="Worley K.C."/>
            <person name="Rogers J."/>
            <person name="Gibbs R.A."/>
        </authorList>
    </citation>
    <scope>NUCLEOTIDE SEQUENCE [LARGE SCALE GENOMIC DNA]</scope>
</reference>
<name>A0A8C5Y7Z9_MICMU</name>
<gene>
    <name evidence="7" type="primary">LOC105860027</name>
</gene>
<keyword evidence="3" id="KW-1015">Disulfide bond</keyword>
<dbReference type="Ensembl" id="ENSMICT00000058858.1">
    <property type="protein sequence ID" value="ENSMICP00000047132.1"/>
    <property type="gene ID" value="ENSMICG00000043124.1"/>
</dbReference>
<protein>
    <recommendedName>
        <fullName evidence="6">Sushi domain-containing protein</fullName>
    </recommendedName>
</protein>
<dbReference type="CDD" id="cd00033">
    <property type="entry name" value="CCP"/>
    <property type="match status" value="1"/>
</dbReference>
<dbReference type="PANTHER" id="PTHR45785">
    <property type="entry name" value="COMPLEMENT FACTOR H-RELATED"/>
    <property type="match status" value="1"/>
</dbReference>
<sequence length="143" mass="16576">MLLLINVILLLWVSIVQGQVKLCGFLLIKHGKLYNEGNQKPYFPVAVGKRYLYYCDQNFVTPSRRYLHSIYCTRDGWSPKVPCLRECSYTYVENGHRPNNPRTYLQGESVNVNCYPGYSLPQMQTMMTCTENGWFPPPKCLPV</sequence>
<evidence type="ECO:0000259" key="6">
    <source>
        <dbReference type="PROSITE" id="PS50923"/>
    </source>
</evidence>
<dbReference type="PANTHER" id="PTHR45785:SF7">
    <property type="entry name" value="COMPLEMENT FACTOR H"/>
    <property type="match status" value="1"/>
</dbReference>
<reference evidence="7" key="3">
    <citation type="submission" date="2025-09" db="UniProtKB">
        <authorList>
            <consortium name="Ensembl"/>
        </authorList>
    </citation>
    <scope>IDENTIFICATION</scope>
</reference>
<evidence type="ECO:0000313" key="8">
    <source>
        <dbReference type="Proteomes" id="UP000694394"/>
    </source>
</evidence>
<dbReference type="InterPro" id="IPR035976">
    <property type="entry name" value="Sushi/SCR/CCP_sf"/>
</dbReference>